<sequence>MAPTLAEPTLEELEAAKTIAGPFSQFNNSAIFEYLEPPISLNATCQRNQQDREETPTVAAATYPFRSMGIILSGQRQNAMEDTSFYMWAHPEAVPEPMDRLFFQSLLGFLSDVHEKKESMSILQIMVNQHASASAMVMFPRAWWLGPLRWWVPWKLQGLLAAVGRWFGYRGLIEKYTSPEEWQNFIHSKRT</sequence>
<evidence type="ECO:0000313" key="2">
    <source>
        <dbReference type="Proteomes" id="UP000799764"/>
    </source>
</evidence>
<name>A0A9P4PTN9_9PLEO</name>
<accession>A0A9P4PTN9</accession>
<gene>
    <name evidence="1" type="ORF">P171DRAFT_467812</name>
</gene>
<protein>
    <submittedName>
        <fullName evidence="1">Uncharacterized protein</fullName>
    </submittedName>
</protein>
<proteinExistence type="predicted"/>
<dbReference type="Proteomes" id="UP000799764">
    <property type="component" value="Unassembled WGS sequence"/>
</dbReference>
<comment type="caution">
    <text evidence="1">The sequence shown here is derived from an EMBL/GenBank/DDBJ whole genome shotgun (WGS) entry which is preliminary data.</text>
</comment>
<keyword evidence="2" id="KW-1185">Reference proteome</keyword>
<evidence type="ECO:0000313" key="1">
    <source>
        <dbReference type="EMBL" id="KAF2451164.1"/>
    </source>
</evidence>
<organism evidence="1 2">
    <name type="scientific">Karstenula rhodostoma CBS 690.94</name>
    <dbReference type="NCBI Taxonomy" id="1392251"/>
    <lineage>
        <taxon>Eukaryota</taxon>
        <taxon>Fungi</taxon>
        <taxon>Dikarya</taxon>
        <taxon>Ascomycota</taxon>
        <taxon>Pezizomycotina</taxon>
        <taxon>Dothideomycetes</taxon>
        <taxon>Pleosporomycetidae</taxon>
        <taxon>Pleosporales</taxon>
        <taxon>Massarineae</taxon>
        <taxon>Didymosphaeriaceae</taxon>
        <taxon>Karstenula</taxon>
    </lineage>
</organism>
<dbReference type="EMBL" id="MU001492">
    <property type="protein sequence ID" value="KAF2451164.1"/>
    <property type="molecule type" value="Genomic_DNA"/>
</dbReference>
<reference evidence="1" key="1">
    <citation type="journal article" date="2020" name="Stud. Mycol.">
        <title>101 Dothideomycetes genomes: a test case for predicting lifestyles and emergence of pathogens.</title>
        <authorList>
            <person name="Haridas S."/>
            <person name="Albert R."/>
            <person name="Binder M."/>
            <person name="Bloem J."/>
            <person name="Labutti K."/>
            <person name="Salamov A."/>
            <person name="Andreopoulos B."/>
            <person name="Baker S."/>
            <person name="Barry K."/>
            <person name="Bills G."/>
            <person name="Bluhm B."/>
            <person name="Cannon C."/>
            <person name="Castanera R."/>
            <person name="Culley D."/>
            <person name="Daum C."/>
            <person name="Ezra D."/>
            <person name="Gonzalez J."/>
            <person name="Henrissat B."/>
            <person name="Kuo A."/>
            <person name="Liang C."/>
            <person name="Lipzen A."/>
            <person name="Lutzoni F."/>
            <person name="Magnuson J."/>
            <person name="Mondo S."/>
            <person name="Nolan M."/>
            <person name="Ohm R."/>
            <person name="Pangilinan J."/>
            <person name="Park H.-J."/>
            <person name="Ramirez L."/>
            <person name="Alfaro M."/>
            <person name="Sun H."/>
            <person name="Tritt A."/>
            <person name="Yoshinaga Y."/>
            <person name="Zwiers L.-H."/>
            <person name="Turgeon B."/>
            <person name="Goodwin S."/>
            <person name="Spatafora J."/>
            <person name="Crous P."/>
            <person name="Grigoriev I."/>
        </authorList>
    </citation>
    <scope>NUCLEOTIDE SEQUENCE</scope>
    <source>
        <strain evidence="1">CBS 690.94</strain>
    </source>
</reference>
<dbReference type="OrthoDB" id="9976870at2759"/>
<dbReference type="AlphaFoldDB" id="A0A9P4PTN9"/>